<evidence type="ECO:0000256" key="3">
    <source>
        <dbReference type="ARBA" id="ARBA00024691"/>
    </source>
</evidence>
<dbReference type="InterPro" id="IPR014722">
    <property type="entry name" value="Rib_uL2_dom2"/>
</dbReference>
<dbReference type="STRING" id="1344416.A0A139AAD5"/>
<dbReference type="InterPro" id="IPR041975">
    <property type="entry name" value="KOW_Spt5_2"/>
</dbReference>
<dbReference type="InterPro" id="IPR041977">
    <property type="entry name" value="KOW_Spt5_4"/>
</dbReference>
<dbReference type="Pfam" id="PF23037">
    <property type="entry name" value="KOWx_SPT5"/>
    <property type="match status" value="1"/>
</dbReference>
<dbReference type="GO" id="GO:0032784">
    <property type="term" value="P:regulation of DNA-templated transcription elongation"/>
    <property type="evidence" value="ECO:0007669"/>
    <property type="project" value="InterPro"/>
</dbReference>
<reference evidence="8 9" key="1">
    <citation type="journal article" date="2015" name="Genome Biol. Evol.">
        <title>Phylogenomic analyses indicate that early fungi evolved digesting cell walls of algal ancestors of land plants.</title>
        <authorList>
            <person name="Chang Y."/>
            <person name="Wang S."/>
            <person name="Sekimoto S."/>
            <person name="Aerts A.L."/>
            <person name="Choi C."/>
            <person name="Clum A."/>
            <person name="LaButti K.M."/>
            <person name="Lindquist E.A."/>
            <person name="Yee Ngan C."/>
            <person name="Ohm R.A."/>
            <person name="Salamov A.A."/>
            <person name="Grigoriev I.V."/>
            <person name="Spatafora J.W."/>
            <person name="Berbee M.L."/>
        </authorList>
    </citation>
    <scope>NUCLEOTIDE SEQUENCE [LARGE SCALE GENOMIC DNA]</scope>
    <source>
        <strain evidence="8 9">JEL478</strain>
    </source>
</reference>
<keyword evidence="2" id="KW-0804">Transcription</keyword>
<dbReference type="Pfam" id="PF23291">
    <property type="entry name" value="KOW4_SPT5"/>
    <property type="match status" value="1"/>
</dbReference>
<dbReference type="Pfam" id="PF11942">
    <property type="entry name" value="Spt5_N"/>
    <property type="match status" value="1"/>
</dbReference>
<dbReference type="InterPro" id="IPR039659">
    <property type="entry name" value="SPT5"/>
</dbReference>
<dbReference type="InterPro" id="IPR041976">
    <property type="entry name" value="KOW_Spt5_3"/>
</dbReference>
<feature type="domain" description="KOW" evidence="7">
    <location>
        <begin position="474"/>
        <end position="501"/>
    </location>
</feature>
<evidence type="ECO:0000256" key="1">
    <source>
        <dbReference type="ARBA" id="ARBA00006956"/>
    </source>
</evidence>
<feature type="region of interest" description="Disordered" evidence="6">
    <location>
        <begin position="149"/>
        <end position="182"/>
    </location>
</feature>
<protein>
    <recommendedName>
        <fullName evidence="4">Chromatin elongation factor SPT5</fullName>
    </recommendedName>
    <alternativeName>
        <fullName evidence="5">Chromatin elongation factor spt5</fullName>
    </alternativeName>
</protein>
<dbReference type="SUPFAM" id="SSF50104">
    <property type="entry name" value="Translation proteins SH3-like domain"/>
    <property type="match status" value="2"/>
</dbReference>
<dbReference type="InterPro" id="IPR005100">
    <property type="entry name" value="NGN-domain"/>
</dbReference>
<dbReference type="InterPro" id="IPR057936">
    <property type="entry name" value="KOWx_Spt5"/>
</dbReference>
<evidence type="ECO:0000256" key="4">
    <source>
        <dbReference type="ARBA" id="ARBA00029865"/>
    </source>
</evidence>
<evidence type="ECO:0000313" key="9">
    <source>
        <dbReference type="Proteomes" id="UP000070544"/>
    </source>
</evidence>
<dbReference type="InterPro" id="IPR022581">
    <property type="entry name" value="Spt5_N"/>
</dbReference>
<comment type="function">
    <text evidence="3">The SPT4-SPT5 complex mediates both activation and inhibition of transcription elongation, and plays a role in pre-mRNA processing. This complex seems to be important for the stability of the RNA polymerase II elongation machinery on the chromatin template but not for the inherent ability of this machinery to translocate down the gene.</text>
</comment>
<dbReference type="GO" id="GO:0032044">
    <property type="term" value="C:DSIF complex"/>
    <property type="evidence" value="ECO:0007669"/>
    <property type="project" value="TreeGrafter"/>
</dbReference>
<feature type="domain" description="KOW" evidence="7">
    <location>
        <begin position="746"/>
        <end position="773"/>
    </location>
</feature>
<feature type="compositionally biased region" description="Polar residues" evidence="6">
    <location>
        <begin position="151"/>
        <end position="161"/>
    </location>
</feature>
<dbReference type="InterPro" id="IPR041973">
    <property type="entry name" value="KOW_Spt5_1"/>
</dbReference>
<feature type="domain" description="KOW" evidence="7">
    <location>
        <begin position="524"/>
        <end position="551"/>
    </location>
</feature>
<dbReference type="Gene3D" id="3.30.70.940">
    <property type="entry name" value="NusG, N-terminal domain"/>
    <property type="match status" value="1"/>
</dbReference>
<dbReference type="Proteomes" id="UP000070544">
    <property type="component" value="Unassembled WGS sequence"/>
</dbReference>
<dbReference type="OMA" id="FLAWDVE"/>
<dbReference type="InterPro" id="IPR005824">
    <property type="entry name" value="KOW"/>
</dbReference>
<dbReference type="GO" id="GO:0003729">
    <property type="term" value="F:mRNA binding"/>
    <property type="evidence" value="ECO:0007669"/>
    <property type="project" value="TreeGrafter"/>
</dbReference>
<feature type="compositionally biased region" description="Acidic residues" evidence="6">
    <location>
        <begin position="80"/>
        <end position="105"/>
    </location>
</feature>
<dbReference type="AlphaFoldDB" id="A0A139AAD5"/>
<evidence type="ECO:0000259" key="7">
    <source>
        <dbReference type="SMART" id="SM00739"/>
    </source>
</evidence>
<dbReference type="InterPro" id="IPR008991">
    <property type="entry name" value="Translation_prot_SH3-like_sf"/>
</dbReference>
<evidence type="ECO:0000256" key="5">
    <source>
        <dbReference type="ARBA" id="ARBA00031006"/>
    </source>
</evidence>
<dbReference type="CDD" id="cd06081">
    <property type="entry name" value="KOW_Spt5_1"/>
    <property type="match status" value="1"/>
</dbReference>
<dbReference type="InterPro" id="IPR041978">
    <property type="entry name" value="KOW_Spt5_5"/>
</dbReference>
<dbReference type="Pfam" id="PF23290">
    <property type="entry name" value="KOW5_SPT5"/>
    <property type="match status" value="1"/>
</dbReference>
<dbReference type="CDD" id="cd06083">
    <property type="entry name" value="KOW_Spt5_3"/>
    <property type="match status" value="1"/>
</dbReference>
<feature type="compositionally biased region" description="Low complexity" evidence="6">
    <location>
        <begin position="715"/>
        <end position="727"/>
    </location>
</feature>
<evidence type="ECO:0000256" key="6">
    <source>
        <dbReference type="SAM" id="MobiDB-lite"/>
    </source>
</evidence>
<dbReference type="CDD" id="cd06085">
    <property type="entry name" value="KOW_Spt5_5"/>
    <property type="match status" value="1"/>
</dbReference>
<sequence length="953" mass="100771">MADTHTAARRRRPGNPQDRDDDDAPMADADRVGDSEPELEDGGHEESEGGEESEDELQPPRKRTRRSRRHAALMYLDMQVEVDDDEEEEEEDEGEWEEGQWEEEGSGLGDATDGAAHRDITRRLHADHADTDDTPEVLAAALRARYAGAYTRNSGHNTDSVSQRDRPHAPPPPPPPRLEGRDLPVFAVKCRSGREMDVVAGIARRCWSGSVGGRGGASAEAGAGAGAGARVRPGTGAGPSVLACFARHNLRRYIYIEARSKAHVGAAVDTIGDVYPGRGLSGVTMLDDGDVRGLLFATGMGTGTGSDANDGKVCKVKTGEWVRVRRPTLYAGDLAQVVSVDQDESCTVRMVPRLEPVGADFQRRDIHGTGMGGKRKKGVGGDGVRPAAKLFNAEDWPPRVVQVLANGNRRLTHVGKTVDAEGYYLAHVALEAVEAPIADPTLDEVQAYLGGSLAAASGSVAGIGEIVGNPAVSDFAPGEEVEVTNGQLRGMVGKVHKVEGSAVVVKLDGLKDVNPFTPNDLRKRFRTGDHVRVLAGQFALHTGSVLKIAEPFATLLADATKEEIQVFSKDLRLAAQAGAEALGAGGRTMVGARSHSFDLLDLVNVDYQTVGCITSLAADSAVLVDQNGTTKRIPLSLLTKTMDALRFAVADAQGLPLMSGDMVLVSPANGPRGVHTAHVVHVYKGVVFCRSKDVRENGGVFVVPATDLMLQSQRGGSRVGSSQAPGAGVPGTGRGGVGVRVRERREQLVGQHVVLQGGAYKGYHGVVKEVTETTVRVELDMNARVVSVDRQKVATLGPDGTTNNSSCGGSSYGGFSGNQTPSQTLPRTPNYGFRALDYEGGRTPAWDGARTPGRWEGGANWGSGPRTPGCDSSGAKTPAWDAASQTPGRFARDGSRSPRWRGYAGAVQTPGPFDDYDTPYAPETPAGYAQTPLSFELNPPTHGAISGGISETP</sequence>
<dbReference type="CDD" id="cd06082">
    <property type="entry name" value="KOW_Spt5_2"/>
    <property type="match status" value="1"/>
</dbReference>
<dbReference type="InterPro" id="IPR036735">
    <property type="entry name" value="NGN_dom_sf"/>
</dbReference>
<dbReference type="GO" id="GO:0006368">
    <property type="term" value="P:transcription elongation by RNA polymerase II"/>
    <property type="evidence" value="ECO:0007669"/>
    <property type="project" value="TreeGrafter"/>
</dbReference>
<evidence type="ECO:0000256" key="2">
    <source>
        <dbReference type="ARBA" id="ARBA00023163"/>
    </source>
</evidence>
<feature type="compositionally biased region" description="Basic residues" evidence="6">
    <location>
        <begin position="60"/>
        <end position="71"/>
    </location>
</feature>
<dbReference type="PANTHER" id="PTHR11125:SF7">
    <property type="entry name" value="TRANSCRIPTION ELONGATION FACTOR SPT5"/>
    <property type="match status" value="1"/>
</dbReference>
<feature type="region of interest" description="Disordered" evidence="6">
    <location>
        <begin position="795"/>
        <end position="827"/>
    </location>
</feature>
<dbReference type="PANTHER" id="PTHR11125">
    <property type="entry name" value="SUPPRESSOR OF TY 5"/>
    <property type="match status" value="1"/>
</dbReference>
<gene>
    <name evidence="8" type="ORF">M427DRAFT_58850</name>
</gene>
<proteinExistence type="inferred from homology"/>
<dbReference type="Pfam" id="PF23284">
    <property type="entry name" value="KOW2_Spt5"/>
    <property type="match status" value="1"/>
</dbReference>
<dbReference type="EMBL" id="KQ965780">
    <property type="protein sequence ID" value="KXS13333.1"/>
    <property type="molecule type" value="Genomic_DNA"/>
</dbReference>
<dbReference type="SMART" id="SM00739">
    <property type="entry name" value="KOW"/>
    <property type="match status" value="4"/>
</dbReference>
<feature type="region of interest" description="Disordered" evidence="6">
    <location>
        <begin position="715"/>
        <end position="736"/>
    </location>
</feature>
<organism evidence="8 9">
    <name type="scientific">Gonapodya prolifera (strain JEL478)</name>
    <name type="common">Monoblepharis prolifera</name>
    <dbReference type="NCBI Taxonomy" id="1344416"/>
    <lineage>
        <taxon>Eukaryota</taxon>
        <taxon>Fungi</taxon>
        <taxon>Fungi incertae sedis</taxon>
        <taxon>Chytridiomycota</taxon>
        <taxon>Chytridiomycota incertae sedis</taxon>
        <taxon>Monoblepharidomycetes</taxon>
        <taxon>Monoblepharidales</taxon>
        <taxon>Gonapodyaceae</taxon>
        <taxon>Gonapodya</taxon>
    </lineage>
</organism>
<feature type="compositionally biased region" description="Acidic residues" evidence="6">
    <location>
        <begin position="48"/>
        <end position="57"/>
    </location>
</feature>
<keyword evidence="9" id="KW-1185">Reference proteome</keyword>
<comment type="similarity">
    <text evidence="1">Belongs to the SPT5 family.</text>
</comment>
<evidence type="ECO:0000313" key="8">
    <source>
        <dbReference type="EMBL" id="KXS13333.1"/>
    </source>
</evidence>
<dbReference type="Pfam" id="PF03439">
    <property type="entry name" value="Spt5-NGN"/>
    <property type="match status" value="1"/>
</dbReference>
<feature type="region of interest" description="Disordered" evidence="6">
    <location>
        <begin position="843"/>
        <end position="953"/>
    </location>
</feature>
<dbReference type="OrthoDB" id="28901at2759"/>
<dbReference type="GO" id="GO:0006357">
    <property type="term" value="P:regulation of transcription by RNA polymerase II"/>
    <property type="evidence" value="ECO:0007669"/>
    <property type="project" value="InterPro"/>
</dbReference>
<feature type="compositionally biased region" description="Polar residues" evidence="6">
    <location>
        <begin position="818"/>
        <end position="827"/>
    </location>
</feature>
<feature type="region of interest" description="Disordered" evidence="6">
    <location>
        <begin position="1"/>
        <end position="114"/>
    </location>
</feature>
<name>A0A139AAD5_GONPJ</name>
<accession>A0A139AAD5</accession>
<dbReference type="CDD" id="cd06084">
    <property type="entry name" value="KOW_Spt5_4"/>
    <property type="match status" value="1"/>
</dbReference>
<dbReference type="Gene3D" id="2.30.30.30">
    <property type="match status" value="3"/>
</dbReference>
<feature type="domain" description="KOW" evidence="7">
    <location>
        <begin position="315"/>
        <end position="343"/>
    </location>
</feature>